<name>A0ABU5DEV5_9BURK</name>
<proteinExistence type="predicted"/>
<sequence length="295" mass="31716">MGEPAAQKGRLQNPGGHRVGINLNSRIIADTRLAGISGAKLAGGFLLRLTIDFNVMGWELPDIPVVVFAPARVHLQEMHGLLLGQASPETLQPFTVSNYGGPRAAMFDLFLTPQAMDVLEKHRDGRGVPLSIQLQGEIRRAGAVHLIQDEVRGELNVVQWLAALEQAGYGRSMLFEVPIPSTPASAGAAVELLEAARQLFSRGHYPDAVAKCRMVIEGLTASLGQDAELRAATAAPKHTRTREQRELAMRQAAMDFASLAHHPTSVAQDELFDRNAAQMLLGTTAALVSSALAKK</sequence>
<keyword evidence="2" id="KW-1185">Reference proteome</keyword>
<organism evidence="1 2">
    <name type="scientific">Roseateles agri</name>
    <dbReference type="NCBI Taxonomy" id="3098619"/>
    <lineage>
        <taxon>Bacteria</taxon>
        <taxon>Pseudomonadati</taxon>
        <taxon>Pseudomonadota</taxon>
        <taxon>Betaproteobacteria</taxon>
        <taxon>Burkholderiales</taxon>
        <taxon>Sphaerotilaceae</taxon>
        <taxon>Roseateles</taxon>
    </lineage>
</organism>
<dbReference type="Proteomes" id="UP001285263">
    <property type="component" value="Unassembled WGS sequence"/>
</dbReference>
<gene>
    <name evidence="1" type="ORF">SNE35_09800</name>
</gene>
<dbReference type="EMBL" id="JAXCLA010000003">
    <property type="protein sequence ID" value="MDY0744802.1"/>
    <property type="molecule type" value="Genomic_DNA"/>
</dbReference>
<evidence type="ECO:0000313" key="2">
    <source>
        <dbReference type="Proteomes" id="UP001285263"/>
    </source>
</evidence>
<reference evidence="1 2" key="1">
    <citation type="submission" date="2023-11" db="EMBL/GenBank/DDBJ databases">
        <title>Paucibacter sp. nov., isolated from fresh soil in Korea.</title>
        <authorList>
            <person name="Le N.T.T."/>
        </authorList>
    </citation>
    <scope>NUCLEOTIDE SEQUENCE [LARGE SCALE GENOMIC DNA]</scope>
    <source>
        <strain evidence="1 2">R3-3</strain>
    </source>
</reference>
<evidence type="ECO:0000313" key="1">
    <source>
        <dbReference type="EMBL" id="MDY0744802.1"/>
    </source>
</evidence>
<comment type="caution">
    <text evidence="1">The sequence shown here is derived from an EMBL/GenBank/DDBJ whole genome shotgun (WGS) entry which is preliminary data.</text>
</comment>
<dbReference type="RefSeq" id="WP_320422714.1">
    <property type="nucleotide sequence ID" value="NZ_JAXCLA010000003.1"/>
</dbReference>
<protein>
    <submittedName>
        <fullName evidence="1">Uncharacterized protein</fullName>
    </submittedName>
</protein>
<accession>A0ABU5DEV5</accession>